<protein>
    <submittedName>
        <fullName evidence="2">Uncharacterized protein</fullName>
    </submittedName>
</protein>
<name>A0AAD8P5U5_TARER</name>
<comment type="caution">
    <text evidence="2">The sequence shown here is derived from an EMBL/GenBank/DDBJ whole genome shotgun (WGS) entry which is preliminary data.</text>
</comment>
<sequence length="255" mass="28404">MFCKKDLQPKLDESTAGIETQEDAQEQDDDNDENKHEEEEQDEDKIEEGGGGDDEIDENEQEKSNMEIERDEVDIVDEDKETEESDGDENQTDNTGDHDEDGSTSTEHTHEAREEHYKADDASSAVITQDPENVIKNGTLYVNSSENVDFVDNSTIIQEKDSESTNATLSVDGPPANTTSISTETTQELTNSTQDDSETLKSNDEEDSFDQSKSENLESNNEDASDPTHLEEKEVRNDLETLPEIETEGVNTAAE</sequence>
<feature type="compositionally biased region" description="Acidic residues" evidence="1">
    <location>
        <begin position="39"/>
        <end position="60"/>
    </location>
</feature>
<reference evidence="2" key="1">
    <citation type="journal article" date="2023" name="bioRxiv">
        <title>Improved chromosome-level genome assembly for marigold (Tagetes erecta).</title>
        <authorList>
            <person name="Jiang F."/>
            <person name="Yuan L."/>
            <person name="Wang S."/>
            <person name="Wang H."/>
            <person name="Xu D."/>
            <person name="Wang A."/>
            <person name="Fan W."/>
        </authorList>
    </citation>
    <scope>NUCLEOTIDE SEQUENCE</scope>
    <source>
        <strain evidence="2">WSJ</strain>
        <tissue evidence="2">Leaf</tissue>
    </source>
</reference>
<feature type="compositionally biased region" description="Polar residues" evidence="1">
    <location>
        <begin position="176"/>
        <end position="194"/>
    </location>
</feature>
<accession>A0AAD8P5U5</accession>
<gene>
    <name evidence="2" type="ORF">QVD17_05805</name>
</gene>
<evidence type="ECO:0000256" key="1">
    <source>
        <dbReference type="SAM" id="MobiDB-lite"/>
    </source>
</evidence>
<dbReference type="Proteomes" id="UP001229421">
    <property type="component" value="Unassembled WGS sequence"/>
</dbReference>
<feature type="region of interest" description="Disordered" evidence="1">
    <location>
        <begin position="1"/>
        <end position="255"/>
    </location>
</feature>
<organism evidence="2 3">
    <name type="scientific">Tagetes erecta</name>
    <name type="common">African marigold</name>
    <dbReference type="NCBI Taxonomy" id="13708"/>
    <lineage>
        <taxon>Eukaryota</taxon>
        <taxon>Viridiplantae</taxon>
        <taxon>Streptophyta</taxon>
        <taxon>Embryophyta</taxon>
        <taxon>Tracheophyta</taxon>
        <taxon>Spermatophyta</taxon>
        <taxon>Magnoliopsida</taxon>
        <taxon>eudicotyledons</taxon>
        <taxon>Gunneridae</taxon>
        <taxon>Pentapetalae</taxon>
        <taxon>asterids</taxon>
        <taxon>campanulids</taxon>
        <taxon>Asterales</taxon>
        <taxon>Asteraceae</taxon>
        <taxon>Asteroideae</taxon>
        <taxon>Heliantheae alliance</taxon>
        <taxon>Tageteae</taxon>
        <taxon>Tagetes</taxon>
    </lineage>
</organism>
<evidence type="ECO:0000313" key="3">
    <source>
        <dbReference type="Proteomes" id="UP001229421"/>
    </source>
</evidence>
<feature type="compositionally biased region" description="Basic and acidic residues" evidence="1">
    <location>
        <begin position="226"/>
        <end position="239"/>
    </location>
</feature>
<dbReference type="AlphaFoldDB" id="A0AAD8P5U5"/>
<proteinExistence type="predicted"/>
<feature type="compositionally biased region" description="Acidic residues" evidence="1">
    <location>
        <begin position="20"/>
        <end position="32"/>
    </location>
</feature>
<feature type="compositionally biased region" description="Basic and acidic residues" evidence="1">
    <location>
        <begin position="1"/>
        <end position="13"/>
    </location>
</feature>
<dbReference type="PANTHER" id="PTHR33700:SF4">
    <property type="entry name" value="MYB-LIKE PROTEIN X"/>
    <property type="match status" value="1"/>
</dbReference>
<feature type="compositionally biased region" description="Polar residues" evidence="1">
    <location>
        <begin position="140"/>
        <end position="157"/>
    </location>
</feature>
<feature type="compositionally biased region" description="Basic and acidic residues" evidence="1">
    <location>
        <begin position="107"/>
        <end position="121"/>
    </location>
</feature>
<feature type="compositionally biased region" description="Acidic residues" evidence="1">
    <location>
        <begin position="69"/>
        <end position="91"/>
    </location>
</feature>
<evidence type="ECO:0000313" key="2">
    <source>
        <dbReference type="EMBL" id="KAK1439980.1"/>
    </source>
</evidence>
<dbReference type="EMBL" id="JAUHHV010000001">
    <property type="protein sequence ID" value="KAK1439980.1"/>
    <property type="molecule type" value="Genomic_DNA"/>
</dbReference>
<dbReference type="PANTHER" id="PTHR33700">
    <property type="entry name" value="MYB-LIKE PROTEIN X"/>
    <property type="match status" value="1"/>
</dbReference>
<keyword evidence="3" id="KW-1185">Reference proteome</keyword>